<organism evidence="2 3">
    <name type="scientific">Quillaja saponaria</name>
    <name type="common">Soap bark tree</name>
    <dbReference type="NCBI Taxonomy" id="32244"/>
    <lineage>
        <taxon>Eukaryota</taxon>
        <taxon>Viridiplantae</taxon>
        <taxon>Streptophyta</taxon>
        <taxon>Embryophyta</taxon>
        <taxon>Tracheophyta</taxon>
        <taxon>Spermatophyta</taxon>
        <taxon>Magnoliopsida</taxon>
        <taxon>eudicotyledons</taxon>
        <taxon>Gunneridae</taxon>
        <taxon>Pentapetalae</taxon>
        <taxon>rosids</taxon>
        <taxon>fabids</taxon>
        <taxon>Fabales</taxon>
        <taxon>Quillajaceae</taxon>
        <taxon>Quillaja</taxon>
    </lineage>
</organism>
<proteinExistence type="predicted"/>
<evidence type="ECO:0000313" key="2">
    <source>
        <dbReference type="EMBL" id="KAJ7950512.1"/>
    </source>
</evidence>
<dbReference type="AlphaFoldDB" id="A0AAD7L350"/>
<dbReference type="Proteomes" id="UP001163823">
    <property type="component" value="Chromosome 11"/>
</dbReference>
<comment type="caution">
    <text evidence="2">The sequence shown here is derived from an EMBL/GenBank/DDBJ whole genome shotgun (WGS) entry which is preliminary data.</text>
</comment>
<feature type="region of interest" description="Disordered" evidence="1">
    <location>
        <begin position="62"/>
        <end position="90"/>
    </location>
</feature>
<name>A0AAD7L350_QUISA</name>
<protein>
    <submittedName>
        <fullName evidence="2">Internal alternative NAD(P)H-ubiquinone oxidoreductase</fullName>
    </submittedName>
</protein>
<keyword evidence="3" id="KW-1185">Reference proteome</keyword>
<reference evidence="2" key="1">
    <citation type="journal article" date="2023" name="Science">
        <title>Elucidation of the pathway for biosynthesis of saponin adjuvants from the soapbark tree.</title>
        <authorList>
            <person name="Reed J."/>
            <person name="Orme A."/>
            <person name="El-Demerdash A."/>
            <person name="Owen C."/>
            <person name="Martin L.B.B."/>
            <person name="Misra R.C."/>
            <person name="Kikuchi S."/>
            <person name="Rejzek M."/>
            <person name="Martin A.C."/>
            <person name="Harkess A."/>
            <person name="Leebens-Mack J."/>
            <person name="Louveau T."/>
            <person name="Stephenson M.J."/>
            <person name="Osbourn A."/>
        </authorList>
    </citation>
    <scope>NUCLEOTIDE SEQUENCE</scope>
    <source>
        <strain evidence="2">S10</strain>
    </source>
</reference>
<evidence type="ECO:0000313" key="3">
    <source>
        <dbReference type="Proteomes" id="UP001163823"/>
    </source>
</evidence>
<gene>
    <name evidence="2" type="ORF">O6P43_026699</name>
</gene>
<evidence type="ECO:0000256" key="1">
    <source>
        <dbReference type="SAM" id="MobiDB-lite"/>
    </source>
</evidence>
<dbReference type="KEGG" id="qsa:O6P43_026699"/>
<sequence length="103" mass="11429">MKGLDTKIYDLVRISPRNHMVFTQLLALRVLGPYMGTSATNDSYWVQKSEIATRGRQNKVISSQHLGSVSGSGGGKQYNDNGQSSWGPRRSESSLWLMLIAKL</sequence>
<dbReference type="EMBL" id="JARAOO010000011">
    <property type="protein sequence ID" value="KAJ7950512.1"/>
    <property type="molecule type" value="Genomic_DNA"/>
</dbReference>
<accession>A0AAD7L350</accession>